<name>A0A9J6G6Y0_HAELO</name>
<organism evidence="1 2">
    <name type="scientific">Haemaphysalis longicornis</name>
    <name type="common">Bush tick</name>
    <dbReference type="NCBI Taxonomy" id="44386"/>
    <lineage>
        <taxon>Eukaryota</taxon>
        <taxon>Metazoa</taxon>
        <taxon>Ecdysozoa</taxon>
        <taxon>Arthropoda</taxon>
        <taxon>Chelicerata</taxon>
        <taxon>Arachnida</taxon>
        <taxon>Acari</taxon>
        <taxon>Parasitiformes</taxon>
        <taxon>Ixodida</taxon>
        <taxon>Ixodoidea</taxon>
        <taxon>Ixodidae</taxon>
        <taxon>Haemaphysalinae</taxon>
        <taxon>Haemaphysalis</taxon>
    </lineage>
</organism>
<sequence length="117" mass="13125">MAVRLFFSNKDVDAYNMMVAESCEYKHDSVAIHVVTGHRSRQEEREALARIEDLSRVESANLPSVVTFCTKRPYMLVKNIDVTNGLVNGMVGTLMEVELNVDGAPEFSCNVPVVWEC</sequence>
<gene>
    <name evidence="1" type="ORF">HPB48_005427</name>
</gene>
<reference evidence="1 2" key="1">
    <citation type="journal article" date="2020" name="Cell">
        <title>Large-Scale Comparative Analyses of Tick Genomes Elucidate Their Genetic Diversity and Vector Capacities.</title>
        <authorList>
            <consortium name="Tick Genome and Microbiome Consortium (TIGMIC)"/>
            <person name="Jia N."/>
            <person name="Wang J."/>
            <person name="Shi W."/>
            <person name="Du L."/>
            <person name="Sun Y."/>
            <person name="Zhan W."/>
            <person name="Jiang J.F."/>
            <person name="Wang Q."/>
            <person name="Zhang B."/>
            <person name="Ji P."/>
            <person name="Bell-Sakyi L."/>
            <person name="Cui X.M."/>
            <person name="Yuan T.T."/>
            <person name="Jiang B.G."/>
            <person name="Yang W.F."/>
            <person name="Lam T.T."/>
            <person name="Chang Q.C."/>
            <person name="Ding S.J."/>
            <person name="Wang X.J."/>
            <person name="Zhu J.G."/>
            <person name="Ruan X.D."/>
            <person name="Zhao L."/>
            <person name="Wei J.T."/>
            <person name="Ye R.Z."/>
            <person name="Que T.C."/>
            <person name="Du C.H."/>
            <person name="Zhou Y.H."/>
            <person name="Cheng J.X."/>
            <person name="Dai P.F."/>
            <person name="Guo W.B."/>
            <person name="Han X.H."/>
            <person name="Huang E.J."/>
            <person name="Li L.F."/>
            <person name="Wei W."/>
            <person name="Gao Y.C."/>
            <person name="Liu J.Z."/>
            <person name="Shao H.Z."/>
            <person name="Wang X."/>
            <person name="Wang C.C."/>
            <person name="Yang T.C."/>
            <person name="Huo Q.B."/>
            <person name="Li W."/>
            <person name="Chen H.Y."/>
            <person name="Chen S.E."/>
            <person name="Zhou L.G."/>
            <person name="Ni X.B."/>
            <person name="Tian J.H."/>
            <person name="Sheng Y."/>
            <person name="Liu T."/>
            <person name="Pan Y.S."/>
            <person name="Xia L.Y."/>
            <person name="Li J."/>
            <person name="Zhao F."/>
            <person name="Cao W.C."/>
        </authorList>
    </citation>
    <scope>NUCLEOTIDE SEQUENCE [LARGE SCALE GENOMIC DNA]</scope>
    <source>
        <strain evidence="1">HaeL-2018</strain>
    </source>
</reference>
<comment type="caution">
    <text evidence="1">The sequence shown here is derived from an EMBL/GenBank/DDBJ whole genome shotgun (WGS) entry which is preliminary data.</text>
</comment>
<proteinExistence type="predicted"/>
<accession>A0A9J6G6Y0</accession>
<keyword evidence="2" id="KW-1185">Reference proteome</keyword>
<evidence type="ECO:0000313" key="2">
    <source>
        <dbReference type="Proteomes" id="UP000821853"/>
    </source>
</evidence>
<dbReference type="EMBL" id="JABSTR010000006">
    <property type="protein sequence ID" value="KAH9374158.1"/>
    <property type="molecule type" value="Genomic_DNA"/>
</dbReference>
<evidence type="ECO:0000313" key="1">
    <source>
        <dbReference type="EMBL" id="KAH9374158.1"/>
    </source>
</evidence>
<dbReference type="VEuPathDB" id="VectorBase:HLOH_059052"/>
<dbReference type="Proteomes" id="UP000821853">
    <property type="component" value="Chromosome 4"/>
</dbReference>
<dbReference type="AlphaFoldDB" id="A0A9J6G6Y0"/>
<dbReference type="OrthoDB" id="6415621at2759"/>
<protein>
    <submittedName>
        <fullName evidence="1">Uncharacterized protein</fullName>
    </submittedName>
</protein>